<dbReference type="PANTHER" id="PTHR11006">
    <property type="entry name" value="PROTEIN ARGININE N-METHYLTRANSFERASE"/>
    <property type="match status" value="1"/>
</dbReference>
<evidence type="ECO:0000256" key="5">
    <source>
        <dbReference type="PIRNR" id="PIRNR036946"/>
    </source>
</evidence>
<dbReference type="SUPFAM" id="SSF53335">
    <property type="entry name" value="S-adenosyl-L-methionine-dependent methyltransferases"/>
    <property type="match status" value="2"/>
</dbReference>
<sequence length="674" mass="76593">MDGVIFKQKRNPDTGRFEWCAENEDTTDFCQDLARAAYADMLHDEERNKLYFQALKNVIQRQKSLKNDPVHVVDIGTGTGLLSMMAAVSGADKITAIEAFEPVAIIARKIIQLNGFADKVNVISRRSTDIYSDEIAERGDIAVAEVFDTELIGENALKTFSDAQKELLKPGAKIIPCKAKFFAQPVSSDHVLNWHVAKSISLPSYNVRLCVPPNLQNCPGLDTVHDIQLSQFRNFRPILEPIEVFQFDFEKAIAFDEHKTFLLNLPGENLTGGGKLDAIFTWWELDMDGTGNLILSTKPDWSDSKNVRWRDHWIQSIYFLPESVDLTPNSNLYLNASHDEYSFWFSASNVEMKKQKQPYKRPLCTCSLHKILTRTNIARFNDSQRYERFCKIAQKIVKDKSCVAFGDCTLLPLLALQMGAKEVYLIEAEDETQKFLKSYADFNSLGTKLHMVHGMAELPETAKFGVVLADPFFASSLLPWHNLHIWRLIDDLKQFGMLTDDCQVIPNKAEICAIPVEFEHLWKIRAPVGKVEGFDLKPFDDVIQAAIKNECDQIELQPLWEYPSTALSESRVLMTFDLNGPSLHQNVHSSTEFAFHRAAKCNGIAMWMNFYFDDQLLETTGPVSSTVTGQNPKWTVTAKQSVHFPKFPLKTASNLKVDCHFDHKDEAFFKFSIF</sequence>
<evidence type="ECO:0000256" key="4">
    <source>
        <dbReference type="ARBA" id="ARBA00022737"/>
    </source>
</evidence>
<dbReference type="Gene3D" id="3.40.50.150">
    <property type="entry name" value="Vaccinia Virus protein VP39"/>
    <property type="match status" value="2"/>
</dbReference>
<comment type="function">
    <text evidence="5">Arginine methyltransferase that can both catalyze the formation of omega-N monomethylarginine (MMA) and symmetrical dimethylarginine (sDMA).</text>
</comment>
<evidence type="ECO:0000256" key="6">
    <source>
        <dbReference type="PROSITE-ProRule" id="PRU01015"/>
    </source>
</evidence>
<dbReference type="InterPro" id="IPR014644">
    <property type="entry name" value="MeTrfase_PRMT7"/>
</dbReference>
<keyword evidence="1 6" id="KW-0489">Methyltransferase</keyword>
<dbReference type="PANTHER" id="PTHR11006:SF4">
    <property type="entry name" value="PROTEIN ARGININE N-METHYLTRANSFERASE 7"/>
    <property type="match status" value="1"/>
</dbReference>
<dbReference type="InterPro" id="IPR025799">
    <property type="entry name" value="Arg_MeTrfase"/>
</dbReference>
<dbReference type="GO" id="GO:0042054">
    <property type="term" value="F:histone methyltransferase activity"/>
    <property type="evidence" value="ECO:0007669"/>
    <property type="project" value="TreeGrafter"/>
</dbReference>
<feature type="domain" description="Protein arginine N-methyltransferase" evidence="7">
    <location>
        <begin position="508"/>
        <end position="657"/>
    </location>
</feature>
<dbReference type="EC" id="2.1.1.-" evidence="5"/>
<dbReference type="InterPro" id="IPR055135">
    <property type="entry name" value="PRMT_dom"/>
</dbReference>
<dbReference type="Proteomes" id="UP000887565">
    <property type="component" value="Unplaced"/>
</dbReference>
<dbReference type="Gene3D" id="2.70.160.11">
    <property type="entry name" value="Hnrnp arginine n-methyltransferase1"/>
    <property type="match status" value="2"/>
</dbReference>
<dbReference type="GO" id="GO:0016274">
    <property type="term" value="F:protein-arginine N-methyltransferase activity"/>
    <property type="evidence" value="ECO:0007669"/>
    <property type="project" value="InterPro"/>
</dbReference>
<dbReference type="PROSITE" id="PS51678">
    <property type="entry name" value="SAM_MT_PRMT"/>
    <property type="match status" value="2"/>
</dbReference>
<dbReference type="AlphaFoldDB" id="A0A915KH19"/>
<evidence type="ECO:0000313" key="9">
    <source>
        <dbReference type="WBParaSite" id="nRc.2.0.1.t37239-RA"/>
    </source>
</evidence>
<comment type="similarity">
    <text evidence="5">Belongs to the class I-like SAM-binding methyltransferase superfamily. Protein arginine N-methyltransferase family. PRMT7 subfamily.</text>
</comment>
<dbReference type="PIRSF" id="PIRSF036946">
    <property type="entry name" value="Arg_N-mtase"/>
    <property type="match status" value="1"/>
</dbReference>
<evidence type="ECO:0000259" key="7">
    <source>
        <dbReference type="Pfam" id="PF22528"/>
    </source>
</evidence>
<proteinExistence type="inferred from homology"/>
<dbReference type="InterPro" id="IPR029063">
    <property type="entry name" value="SAM-dependent_MTases_sf"/>
</dbReference>
<organism evidence="8 9">
    <name type="scientific">Romanomermis culicivorax</name>
    <name type="common">Nematode worm</name>
    <dbReference type="NCBI Taxonomy" id="13658"/>
    <lineage>
        <taxon>Eukaryota</taxon>
        <taxon>Metazoa</taxon>
        <taxon>Ecdysozoa</taxon>
        <taxon>Nematoda</taxon>
        <taxon>Enoplea</taxon>
        <taxon>Dorylaimia</taxon>
        <taxon>Mermithida</taxon>
        <taxon>Mermithoidea</taxon>
        <taxon>Mermithidae</taxon>
        <taxon>Romanomermis</taxon>
    </lineage>
</organism>
<dbReference type="CDD" id="cd02440">
    <property type="entry name" value="AdoMet_MTases"/>
    <property type="match status" value="1"/>
</dbReference>
<evidence type="ECO:0000313" key="8">
    <source>
        <dbReference type="Proteomes" id="UP000887565"/>
    </source>
</evidence>
<keyword evidence="2 6" id="KW-0808">Transferase</keyword>
<dbReference type="FunFam" id="3.40.50.150:FF:000071">
    <property type="entry name" value="Protein arginine N-methyltransferase 7"/>
    <property type="match status" value="1"/>
</dbReference>
<dbReference type="OMA" id="CHHDEYS"/>
<dbReference type="WBParaSite" id="nRc.2.0.1.t37239-RA">
    <property type="protein sequence ID" value="nRc.2.0.1.t37239-RA"/>
    <property type="gene ID" value="nRc.2.0.1.g37239"/>
</dbReference>
<dbReference type="Pfam" id="PF22528">
    <property type="entry name" value="PRMT_C"/>
    <property type="match status" value="2"/>
</dbReference>
<protein>
    <recommendedName>
        <fullName evidence="5">Protein arginine N-methyltransferase</fullName>
        <ecNumber evidence="5">2.1.1.-</ecNumber>
    </recommendedName>
</protein>
<dbReference type="GO" id="GO:0032259">
    <property type="term" value="P:methylation"/>
    <property type="evidence" value="ECO:0007669"/>
    <property type="project" value="UniProtKB-KW"/>
</dbReference>
<keyword evidence="3 6" id="KW-0949">S-adenosyl-L-methionine</keyword>
<keyword evidence="4" id="KW-0677">Repeat</keyword>
<accession>A0A915KH19</accession>
<keyword evidence="8" id="KW-1185">Reference proteome</keyword>
<reference evidence="9" key="1">
    <citation type="submission" date="2022-11" db="UniProtKB">
        <authorList>
            <consortium name="WormBaseParasite"/>
        </authorList>
    </citation>
    <scope>IDENTIFICATION</scope>
</reference>
<evidence type="ECO:0000256" key="2">
    <source>
        <dbReference type="ARBA" id="ARBA00022679"/>
    </source>
</evidence>
<evidence type="ECO:0000256" key="3">
    <source>
        <dbReference type="ARBA" id="ARBA00022691"/>
    </source>
</evidence>
<dbReference type="Pfam" id="PF06325">
    <property type="entry name" value="PrmA"/>
    <property type="match status" value="1"/>
</dbReference>
<evidence type="ECO:0000256" key="1">
    <source>
        <dbReference type="ARBA" id="ARBA00022603"/>
    </source>
</evidence>
<name>A0A915KH19_ROMCU</name>
<feature type="domain" description="Protein arginine N-methyltransferase" evidence="7">
    <location>
        <begin position="239"/>
        <end position="351"/>
    </location>
</feature>